<keyword evidence="3" id="KW-1185">Reference proteome</keyword>
<protein>
    <submittedName>
        <fullName evidence="2">Uncharacterized protein</fullName>
    </submittedName>
</protein>
<sequence length="218" mass="25107">MKKILLSSLFLTAFTLSAQNIDLPTDYVRNTLDGKNDRQKNVVGSPYQNEDFQPGIVTIADKSFNTSIRYNALNDVFETKNQVGEITALIRRPDIKITMDGKQHKIQTYIDDNNMSKQRYFVILAEGETMLLKNEGIEFKEAQQASSSYSQSKPASLVPYTKYYLKRGDQKAVEVNLRKKSILKILDDKRAEKYVKENKLKLKNEEEVVRVLNHYNSL</sequence>
<dbReference type="Proteomes" id="UP000321367">
    <property type="component" value="Unassembled WGS sequence"/>
</dbReference>
<dbReference type="EMBL" id="VORY01000015">
    <property type="protein sequence ID" value="TXD92987.1"/>
    <property type="molecule type" value="Genomic_DNA"/>
</dbReference>
<feature type="chain" id="PRO_5022974887" evidence="1">
    <location>
        <begin position="19"/>
        <end position="218"/>
    </location>
</feature>
<comment type="caution">
    <text evidence="2">The sequence shown here is derived from an EMBL/GenBank/DDBJ whole genome shotgun (WGS) entry which is preliminary data.</text>
</comment>
<evidence type="ECO:0000313" key="3">
    <source>
        <dbReference type="Proteomes" id="UP000321367"/>
    </source>
</evidence>
<accession>A0A5C6ZRM6</accession>
<proteinExistence type="predicted"/>
<reference evidence="2 3" key="1">
    <citation type="submission" date="2019-08" db="EMBL/GenBank/DDBJ databases">
        <title>Genome sequence of Gillisia hiemivivida IC154 (type strain).</title>
        <authorList>
            <person name="Bowman J.P."/>
        </authorList>
    </citation>
    <scope>NUCLEOTIDE SEQUENCE [LARGE SCALE GENOMIC DNA]</scope>
    <source>
        <strain evidence="2 3">IC154</strain>
    </source>
</reference>
<dbReference type="RefSeq" id="WP_146933283.1">
    <property type="nucleotide sequence ID" value="NZ_CBCSHZ010000039.1"/>
</dbReference>
<dbReference type="AlphaFoldDB" id="A0A5C6ZRM6"/>
<evidence type="ECO:0000256" key="1">
    <source>
        <dbReference type="SAM" id="SignalP"/>
    </source>
</evidence>
<gene>
    <name evidence="2" type="ORF">ES724_12120</name>
</gene>
<organism evidence="2 3">
    <name type="scientific">Gillisia hiemivivida</name>
    <dbReference type="NCBI Taxonomy" id="291190"/>
    <lineage>
        <taxon>Bacteria</taxon>
        <taxon>Pseudomonadati</taxon>
        <taxon>Bacteroidota</taxon>
        <taxon>Flavobacteriia</taxon>
        <taxon>Flavobacteriales</taxon>
        <taxon>Flavobacteriaceae</taxon>
        <taxon>Gillisia</taxon>
    </lineage>
</organism>
<name>A0A5C6ZRM6_9FLAO</name>
<feature type="signal peptide" evidence="1">
    <location>
        <begin position="1"/>
        <end position="18"/>
    </location>
</feature>
<keyword evidence="1" id="KW-0732">Signal</keyword>
<evidence type="ECO:0000313" key="2">
    <source>
        <dbReference type="EMBL" id="TXD92987.1"/>
    </source>
</evidence>
<dbReference type="OrthoDB" id="978006at2"/>